<sequence>MGASQETQPDAPRHRKHECSIPPAQRDVEPTTFCLLNLLEGWRGNLSLSLSLSLCGSEVNLDPNSHGGRELPRLESRSRHRANIKTRRD</sequence>
<evidence type="ECO:0000313" key="3">
    <source>
        <dbReference type="Proteomes" id="UP000314294"/>
    </source>
</evidence>
<organism evidence="2 3">
    <name type="scientific">Liparis tanakae</name>
    <name type="common">Tanaka's snailfish</name>
    <dbReference type="NCBI Taxonomy" id="230148"/>
    <lineage>
        <taxon>Eukaryota</taxon>
        <taxon>Metazoa</taxon>
        <taxon>Chordata</taxon>
        <taxon>Craniata</taxon>
        <taxon>Vertebrata</taxon>
        <taxon>Euteleostomi</taxon>
        <taxon>Actinopterygii</taxon>
        <taxon>Neopterygii</taxon>
        <taxon>Teleostei</taxon>
        <taxon>Neoteleostei</taxon>
        <taxon>Acanthomorphata</taxon>
        <taxon>Eupercaria</taxon>
        <taxon>Perciformes</taxon>
        <taxon>Cottioidei</taxon>
        <taxon>Cottales</taxon>
        <taxon>Liparidae</taxon>
        <taxon>Liparis</taxon>
    </lineage>
</organism>
<proteinExistence type="predicted"/>
<dbReference type="EMBL" id="SRLO01000232">
    <property type="protein sequence ID" value="TNN65617.1"/>
    <property type="molecule type" value="Genomic_DNA"/>
</dbReference>
<comment type="caution">
    <text evidence="2">The sequence shown here is derived from an EMBL/GenBank/DDBJ whole genome shotgun (WGS) entry which is preliminary data.</text>
</comment>
<name>A0A4Z2HIL5_9TELE</name>
<dbReference type="Proteomes" id="UP000314294">
    <property type="component" value="Unassembled WGS sequence"/>
</dbReference>
<keyword evidence="3" id="KW-1185">Reference proteome</keyword>
<evidence type="ECO:0000313" key="2">
    <source>
        <dbReference type="EMBL" id="TNN65617.1"/>
    </source>
</evidence>
<gene>
    <name evidence="2" type="ORF">EYF80_024146</name>
</gene>
<feature type="compositionally biased region" description="Basic residues" evidence="1">
    <location>
        <begin position="78"/>
        <end position="89"/>
    </location>
</feature>
<feature type="compositionally biased region" description="Basic and acidic residues" evidence="1">
    <location>
        <begin position="67"/>
        <end position="77"/>
    </location>
</feature>
<evidence type="ECO:0000256" key="1">
    <source>
        <dbReference type="SAM" id="MobiDB-lite"/>
    </source>
</evidence>
<feature type="region of interest" description="Disordered" evidence="1">
    <location>
        <begin position="59"/>
        <end position="89"/>
    </location>
</feature>
<feature type="region of interest" description="Disordered" evidence="1">
    <location>
        <begin position="1"/>
        <end position="24"/>
    </location>
</feature>
<dbReference type="AlphaFoldDB" id="A0A4Z2HIL5"/>
<reference evidence="2 3" key="1">
    <citation type="submission" date="2019-03" db="EMBL/GenBank/DDBJ databases">
        <title>First draft genome of Liparis tanakae, snailfish: a comprehensive survey of snailfish specific genes.</title>
        <authorList>
            <person name="Kim W."/>
            <person name="Song I."/>
            <person name="Jeong J.-H."/>
            <person name="Kim D."/>
            <person name="Kim S."/>
            <person name="Ryu S."/>
            <person name="Song J.Y."/>
            <person name="Lee S.K."/>
        </authorList>
    </citation>
    <scope>NUCLEOTIDE SEQUENCE [LARGE SCALE GENOMIC DNA]</scope>
    <source>
        <tissue evidence="2">Muscle</tissue>
    </source>
</reference>
<accession>A0A4Z2HIL5</accession>
<protein>
    <submittedName>
        <fullName evidence="2">Uncharacterized protein</fullName>
    </submittedName>
</protein>